<dbReference type="Ensembl" id="ENSCINT00000016913.3">
    <property type="protein sequence ID" value="ENSCINP00000016913.3"/>
    <property type="gene ID" value="ENSCING00000008282.3"/>
</dbReference>
<reference evidence="9" key="1">
    <citation type="journal article" date="2002" name="Science">
        <title>The draft genome of Ciona intestinalis: insights into chordate and vertebrate origins.</title>
        <authorList>
            <person name="Dehal P."/>
            <person name="Satou Y."/>
            <person name="Campbell R.K."/>
            <person name="Chapman J."/>
            <person name="Degnan B."/>
            <person name="De Tomaso A."/>
            <person name="Davidson B."/>
            <person name="Di Gregorio A."/>
            <person name="Gelpke M."/>
            <person name="Goodstein D.M."/>
            <person name="Harafuji N."/>
            <person name="Hastings K.E."/>
            <person name="Ho I."/>
            <person name="Hotta K."/>
            <person name="Huang W."/>
            <person name="Kawashima T."/>
            <person name="Lemaire P."/>
            <person name="Martinez D."/>
            <person name="Meinertzhagen I.A."/>
            <person name="Necula S."/>
            <person name="Nonaka M."/>
            <person name="Putnam N."/>
            <person name="Rash S."/>
            <person name="Saiga H."/>
            <person name="Satake M."/>
            <person name="Terry A."/>
            <person name="Yamada L."/>
            <person name="Wang H.G."/>
            <person name="Awazu S."/>
            <person name="Azumi K."/>
            <person name="Boore J."/>
            <person name="Branno M."/>
            <person name="Chin-Bow S."/>
            <person name="DeSantis R."/>
            <person name="Doyle S."/>
            <person name="Francino P."/>
            <person name="Keys D.N."/>
            <person name="Haga S."/>
            <person name="Hayashi H."/>
            <person name="Hino K."/>
            <person name="Imai K.S."/>
            <person name="Inaba K."/>
            <person name="Kano S."/>
            <person name="Kobayashi K."/>
            <person name="Kobayashi M."/>
            <person name="Lee B.I."/>
            <person name="Makabe K.W."/>
            <person name="Manohar C."/>
            <person name="Matassi G."/>
            <person name="Medina M."/>
            <person name="Mochizuki Y."/>
            <person name="Mount S."/>
            <person name="Morishita T."/>
            <person name="Miura S."/>
            <person name="Nakayama A."/>
            <person name="Nishizaka S."/>
            <person name="Nomoto H."/>
            <person name="Ohta F."/>
            <person name="Oishi K."/>
            <person name="Rigoutsos I."/>
            <person name="Sano M."/>
            <person name="Sasaki A."/>
            <person name="Sasakura Y."/>
            <person name="Shoguchi E."/>
            <person name="Shin-i T."/>
            <person name="Spagnuolo A."/>
            <person name="Stainier D."/>
            <person name="Suzuki M.M."/>
            <person name="Tassy O."/>
            <person name="Takatori N."/>
            <person name="Tokuoka M."/>
            <person name="Yagi K."/>
            <person name="Yoshizaki F."/>
            <person name="Wada S."/>
            <person name="Zhang C."/>
            <person name="Hyatt P.D."/>
            <person name="Larimer F."/>
            <person name="Detter C."/>
            <person name="Doggett N."/>
            <person name="Glavina T."/>
            <person name="Hawkins T."/>
            <person name="Richardson P."/>
            <person name="Lucas S."/>
            <person name="Kohara Y."/>
            <person name="Levine M."/>
            <person name="Satoh N."/>
            <person name="Rokhsar D.S."/>
        </authorList>
    </citation>
    <scope>NUCLEOTIDE SEQUENCE [LARGE SCALE GENOMIC DNA]</scope>
</reference>
<comment type="similarity">
    <text evidence="2 6">Belongs to the CDC50/LEM3 family.</text>
</comment>
<feature type="transmembrane region" description="Helical" evidence="7">
    <location>
        <begin position="313"/>
        <end position="335"/>
    </location>
</feature>
<reference evidence="8" key="4">
    <citation type="submission" date="2025-09" db="UniProtKB">
        <authorList>
            <consortium name="Ensembl"/>
        </authorList>
    </citation>
    <scope>IDENTIFICATION</scope>
</reference>
<dbReference type="OMA" id="AWKPLYT"/>
<organism evidence="8 9">
    <name type="scientific">Ciona intestinalis</name>
    <name type="common">Transparent sea squirt</name>
    <name type="synonym">Ascidia intestinalis</name>
    <dbReference type="NCBI Taxonomy" id="7719"/>
    <lineage>
        <taxon>Eukaryota</taxon>
        <taxon>Metazoa</taxon>
        <taxon>Chordata</taxon>
        <taxon>Tunicata</taxon>
        <taxon>Ascidiacea</taxon>
        <taxon>Phlebobranchia</taxon>
        <taxon>Cionidae</taxon>
        <taxon>Ciona</taxon>
    </lineage>
</organism>
<dbReference type="GO" id="GO:0045332">
    <property type="term" value="P:phospholipid translocation"/>
    <property type="evidence" value="ECO:0000318"/>
    <property type="project" value="GO_Central"/>
</dbReference>
<dbReference type="InParanoid" id="F6QH95"/>
<name>F6QH95_CIOIN</name>
<dbReference type="Proteomes" id="UP000008144">
    <property type="component" value="Chromosome 10"/>
</dbReference>
<evidence type="ECO:0000256" key="6">
    <source>
        <dbReference type="PIRNR" id="PIRNR015840"/>
    </source>
</evidence>
<keyword evidence="5 6" id="KW-0472">Membrane</keyword>
<dbReference type="STRING" id="7719.ENSCINP00000016913"/>
<evidence type="ECO:0000256" key="2">
    <source>
        <dbReference type="ARBA" id="ARBA00009457"/>
    </source>
</evidence>
<evidence type="ECO:0000256" key="3">
    <source>
        <dbReference type="ARBA" id="ARBA00022692"/>
    </source>
</evidence>
<proteinExistence type="inferred from homology"/>
<dbReference type="FunCoup" id="F6QH95">
    <property type="interactions" value="647"/>
</dbReference>
<keyword evidence="3 7" id="KW-0812">Transmembrane</keyword>
<dbReference type="PANTHER" id="PTHR10926">
    <property type="entry name" value="CELL CYCLE CONTROL PROTEIN 50"/>
    <property type="match status" value="1"/>
</dbReference>
<dbReference type="Pfam" id="PF03381">
    <property type="entry name" value="CDC50"/>
    <property type="match status" value="1"/>
</dbReference>
<accession>F6QH95</accession>
<dbReference type="AlphaFoldDB" id="F6QH95"/>
<comment type="subcellular location">
    <subcellularLocation>
        <location evidence="1">Membrane</location>
        <topology evidence="1">Multi-pass membrane protein</topology>
    </subcellularLocation>
</comment>
<keyword evidence="9" id="KW-1185">Reference proteome</keyword>
<feature type="transmembrane region" description="Helical" evidence="7">
    <location>
        <begin position="32"/>
        <end position="52"/>
    </location>
</feature>
<evidence type="ECO:0000256" key="1">
    <source>
        <dbReference type="ARBA" id="ARBA00004141"/>
    </source>
</evidence>
<dbReference type="GeneTree" id="ENSGT00390000004660"/>
<dbReference type="EMBL" id="EAAA01000500">
    <property type="status" value="NOT_ANNOTATED_CDS"/>
    <property type="molecule type" value="Genomic_DNA"/>
</dbReference>
<dbReference type="PANTHER" id="PTHR10926:SF0">
    <property type="entry name" value="CDC50, ISOFORM A"/>
    <property type="match status" value="1"/>
</dbReference>
<dbReference type="InterPro" id="IPR005045">
    <property type="entry name" value="CDC50/LEM3_fam"/>
</dbReference>
<dbReference type="GO" id="GO:0005886">
    <property type="term" value="C:plasma membrane"/>
    <property type="evidence" value="ECO:0000318"/>
    <property type="project" value="GO_Central"/>
</dbReference>
<dbReference type="GO" id="GO:0015247">
    <property type="term" value="F:aminophospholipid flippase activity"/>
    <property type="evidence" value="ECO:0000318"/>
    <property type="project" value="GO_Central"/>
</dbReference>
<dbReference type="GO" id="GO:0005783">
    <property type="term" value="C:endoplasmic reticulum"/>
    <property type="evidence" value="ECO:0000318"/>
    <property type="project" value="GO_Central"/>
</dbReference>
<reference evidence="8" key="2">
    <citation type="journal article" date="2008" name="Genome Biol.">
        <title>Improved genome assembly and evidence-based global gene model set for the chordate Ciona intestinalis: new insight into intron and operon populations.</title>
        <authorList>
            <person name="Satou Y."/>
            <person name="Mineta K."/>
            <person name="Ogasawara M."/>
            <person name="Sasakura Y."/>
            <person name="Shoguchi E."/>
            <person name="Ueno K."/>
            <person name="Yamada L."/>
            <person name="Matsumoto J."/>
            <person name="Wasserscheid J."/>
            <person name="Dewar K."/>
            <person name="Wiley G.B."/>
            <person name="Macmil S.L."/>
            <person name="Roe B.A."/>
            <person name="Zeller R.W."/>
            <person name="Hastings K.E."/>
            <person name="Lemaire P."/>
            <person name="Lindquist E."/>
            <person name="Endo T."/>
            <person name="Hotta K."/>
            <person name="Inaba K."/>
        </authorList>
    </citation>
    <scope>NUCLEOTIDE SEQUENCE [LARGE SCALE GENOMIC DNA]</scope>
    <source>
        <strain evidence="8">wild type</strain>
    </source>
</reference>
<reference evidence="8" key="3">
    <citation type="submission" date="2025-08" db="UniProtKB">
        <authorList>
            <consortium name="Ensembl"/>
        </authorList>
    </citation>
    <scope>IDENTIFICATION</scope>
</reference>
<evidence type="ECO:0000313" key="9">
    <source>
        <dbReference type="Proteomes" id="UP000008144"/>
    </source>
</evidence>
<protein>
    <recommendedName>
        <fullName evidence="6">Cell cycle control protein</fullName>
    </recommendedName>
</protein>
<keyword evidence="4 7" id="KW-1133">Transmembrane helix</keyword>
<dbReference type="HOGENOM" id="CLU_025025_1_0_1"/>
<sequence>VMEKEKRHIPDNTAFKQQSMPAWSPIISAKSALPVFFIISLAFVPIGVVLLVTSQSVVEHQHDYTDCVSVENPGVPCGLLRMNQSQMTQPCTCILNITLETSMEGNVYMYYGLTNFFQNHRRYVKSRDDDQLIGQHKSSAQVYSCAPYHLAVENGTLRTIAPCGAIANSLFNDTFTLSQGDIEVPFLRTGIAWPTDKSAKFNNPPPTTDLEEAFKIYAKPPNWQKPVTFLDRNNTDNNGYENEAFIVWMRPAAFPHFRKPYGRLNRLGSEYNNGLPSGQYKVTINYNFPVTSFGGRKRIILSTTTWMGGKNNFLGIAYITFGTICFFGGLVLTAVHLHARNTREFYLHKCLFVAQQNCHN</sequence>
<evidence type="ECO:0000313" key="8">
    <source>
        <dbReference type="Ensembl" id="ENSCINP00000016913.3"/>
    </source>
</evidence>
<evidence type="ECO:0000256" key="4">
    <source>
        <dbReference type="ARBA" id="ARBA00022989"/>
    </source>
</evidence>
<evidence type="ECO:0000256" key="5">
    <source>
        <dbReference type="ARBA" id="ARBA00023136"/>
    </source>
</evidence>
<evidence type="ECO:0000256" key="7">
    <source>
        <dbReference type="SAM" id="Phobius"/>
    </source>
</evidence>
<dbReference type="GO" id="GO:0005794">
    <property type="term" value="C:Golgi apparatus"/>
    <property type="evidence" value="ECO:0000318"/>
    <property type="project" value="GO_Central"/>
</dbReference>
<dbReference type="PIRSF" id="PIRSF015840">
    <property type="entry name" value="DUF284_TM_euk"/>
    <property type="match status" value="1"/>
</dbReference>